<gene>
    <name evidence="2" type="ORF">CCHR01_14639</name>
</gene>
<organism evidence="2 3">
    <name type="scientific">Colletotrichum chrysophilum</name>
    <dbReference type="NCBI Taxonomy" id="1836956"/>
    <lineage>
        <taxon>Eukaryota</taxon>
        <taxon>Fungi</taxon>
        <taxon>Dikarya</taxon>
        <taxon>Ascomycota</taxon>
        <taxon>Pezizomycotina</taxon>
        <taxon>Sordariomycetes</taxon>
        <taxon>Hypocreomycetidae</taxon>
        <taxon>Glomerellales</taxon>
        <taxon>Glomerellaceae</taxon>
        <taxon>Colletotrichum</taxon>
        <taxon>Colletotrichum gloeosporioides species complex</taxon>
    </lineage>
</organism>
<proteinExistence type="predicted"/>
<sequence>MKCAEKPGFMQSGQRWSEITMLRGGAPSFQRSSSSRECKITGQKGDASWYLRGIYQEVNDICVVQSGVWGMSVACLEEWNDKIRACLSALSPPQLSLAGASGRSGIETENPSDGGAIPAGPEEPLEDARLDTQRWRRGLREPRTGQPEPGSWSNGFGSNAEAWQIYCTSICFHYGETEPVQPISVAPSQTREHISLCRGPIDDAPSVIVPIHTYGVSVHSFVCW</sequence>
<name>A0AAD9EC33_9PEZI</name>
<keyword evidence="3" id="KW-1185">Reference proteome</keyword>
<comment type="caution">
    <text evidence="2">The sequence shown here is derived from an EMBL/GenBank/DDBJ whole genome shotgun (WGS) entry which is preliminary data.</text>
</comment>
<dbReference type="AlphaFoldDB" id="A0AAD9EC33"/>
<dbReference type="Proteomes" id="UP001243330">
    <property type="component" value="Unassembled WGS sequence"/>
</dbReference>
<evidence type="ECO:0000313" key="3">
    <source>
        <dbReference type="Proteomes" id="UP001243330"/>
    </source>
</evidence>
<protein>
    <submittedName>
        <fullName evidence="2">Uncharacterized protein</fullName>
    </submittedName>
</protein>
<evidence type="ECO:0000256" key="1">
    <source>
        <dbReference type="SAM" id="MobiDB-lite"/>
    </source>
</evidence>
<dbReference type="EMBL" id="JAQOWY010000398">
    <property type="protein sequence ID" value="KAK1842718.1"/>
    <property type="molecule type" value="Genomic_DNA"/>
</dbReference>
<accession>A0AAD9EC33</accession>
<feature type="region of interest" description="Disordered" evidence="1">
    <location>
        <begin position="98"/>
        <end position="127"/>
    </location>
</feature>
<reference evidence="2" key="1">
    <citation type="submission" date="2023-01" db="EMBL/GenBank/DDBJ databases">
        <title>Colletotrichum chrysophilum M932 genome sequence.</title>
        <authorList>
            <person name="Baroncelli R."/>
        </authorList>
    </citation>
    <scope>NUCLEOTIDE SEQUENCE</scope>
    <source>
        <strain evidence="2">M932</strain>
    </source>
</reference>
<evidence type="ECO:0000313" key="2">
    <source>
        <dbReference type="EMBL" id="KAK1842718.1"/>
    </source>
</evidence>